<feature type="domain" description="Autotransporter" evidence="2">
    <location>
        <begin position="1527"/>
        <end position="1808"/>
    </location>
</feature>
<dbReference type="InterPro" id="IPR005546">
    <property type="entry name" value="Autotransporte_beta"/>
</dbReference>
<dbReference type="Pfam" id="PF12951">
    <property type="entry name" value="PATR"/>
    <property type="match status" value="3"/>
</dbReference>
<evidence type="ECO:0000256" key="1">
    <source>
        <dbReference type="ARBA" id="ARBA00022729"/>
    </source>
</evidence>
<evidence type="ECO:0000313" key="3">
    <source>
        <dbReference type="EMBL" id="MCX5613718.1"/>
    </source>
</evidence>
<dbReference type="InterPro" id="IPR006315">
    <property type="entry name" value="OM_autotransptr_brl_dom"/>
</dbReference>
<dbReference type="RefSeq" id="WP_266106126.1">
    <property type="nucleotide sequence ID" value="NZ_JANIDW010000001.1"/>
</dbReference>
<dbReference type="InterPro" id="IPR011050">
    <property type="entry name" value="Pectin_lyase_fold/virulence"/>
</dbReference>
<sequence>MGSSVYAAEGNVETYTPAQGETQTVTSPITDKADAPVTLVQNGAGTTILSAVNSYTGNTNIEQGTLALSGEGSIAHSSGVAMSGGSTFDISQAQGPVNITSLGGDWGSTAGTTVDIGANTLNITSTDATIQTNVKGNGGTLVISGTKEGFGGNIEGNISLIAKAKYVDVYNGASYTGETRVQNGGSLNVYGNITGTSHVTVESGGLLQGTGSIGSAGHDIDVESGGTIAPAIPGNPRSYLTVTGNLNMNGNSSFLNIGDNGSGKQGSGVINVTENLNLNGTIYVAPLQTQLGSGIRTLYNYGGNLNIGQNTVLAVNGEGARPDLSALQTGQHQVNFIQTNAEDKLTFWDGSHVSSTGQVEGGDGVWKQGEGAPTNWTTIQGTNNAAWNENSYAIFEHNGGNITVDGTVKVAGMQFAPEGNGQGGSQSTYHVLSKGDDSLIVLNGNQYNNNIFSITNQGSVSDEQKTGLLFNKTGSASIIRVGNGTSFGDGQTAIIDTNITDDPNNSTTLVKTDTGTLILNGNNSYTGGTAINNGILQIASDQSLGQQGTSIDIDGGILKLGADITNEVGRTIILGPSNHSGHNENTYGGYRYGIDLNGHTYDTNAPIIGPGSIFISNSNDGNSVINLNKDNTYTGDTYIVGPGTWRTPNVTVNANDATPFGLSDATTQGGNVFISNSTVNMNGVPSDGGQASATLGHHTVTVDGGYLNLYNKSTADSANIFNKANYGHDSQVNFYNNTGAGHASISNIYNASLNFYDNSSAENSTIINKGTNITTFHNNSTAGNATISNDEDNSTLTFTDNSTAGSSTIKNAGNLSFSNNTTADTASVVNQQRGKIDISKMDTNGLSIGSLSGEGGTVSLGGKTLTLGGLNKNDVLGAVIKDGGASNDTGGSLVKIGTGTQTLTGANTYTGHTIIENGTLALAGSGSIAPSSYVDVKKEAQFDISQASSTPLSVTDLRGDGTVALGGNSLTLTDADSQNDYNGTIAGSGGLTIAAGTKTLTGQNSFTGATTVAKGAGLNVNGGALAGVLANSGTSSVTNGAHVASVTNDGSMTVDKATVQGTLTNDGNFTVGTDGAQLGSLAGKGDGTLEGGLTLTNAKDSYSGSLSGTAGVNITGGTETLTGQNRFTGATSVAKGAGLDLNSGTLAGTLVNDGTSNLTNGATVASATNNGSMTLNKAIIQGRLINNNDLTVAGDSQAQSLSGAGRGTLNGILTLTNAQDMYSGSLSGNGGIVVAKGHEVLTGMNDYSGPTMVPDGATLEVNGATGNGLLTVQQDGLLRGVGSVGETHVESGGVIAPGISTQSGLGTLHVTGDVSMAKGSILRINGTSDVTGQSLTTAKGDGYNELTSDRLAVTGKANLAGGTLDLIVKNAGEGLAYGEAYRVLTATQGVSGQFSGLTTNLAAQYAYLDPTLAYSADAVDIVLKRNSTGFGDIGGTRNEVTAGQGVSHVGTGSGLVTALTGLTKDQARRALDNLSGELHASIRTALIQDSFYLRNAVINRLANADCDYGRNGQSVYDLKTHQKNGACYSDHAVLWGQAYGGLGHNSGDGNAALMHHNTAGFIVGADAPINHSHWRVGGLLSYGHSQFNVERGRSSSGNSNNISVGAYAGTHWGRLNLRLGADYSWNVINTRRQIAVGDYGSRVRSSYLGGTAQAYAELGYKLRAGRTVVEPFMNVAYVNMQTNSFREHGNDAALRSRGTDQGVTFSTFGFRAATRLNIGKAVFMPHIMGAYRHGFGRLRPGLHEGFVAGGGTNTMDVAGVLLSSNAAVTDAGITAKVTDRVGVDLSYIGQYGNHSIESGATGSVNVSF</sequence>
<reference evidence="3 4" key="1">
    <citation type="submission" date="2022-07" db="EMBL/GenBank/DDBJ databases">
        <title>Bombella genomes.</title>
        <authorList>
            <person name="Harer L."/>
            <person name="Styblova S."/>
            <person name="Ehrmann M."/>
        </authorList>
    </citation>
    <scope>NUCLEOTIDE SEQUENCE [LARGE SCALE GENOMIC DNA]</scope>
    <source>
        <strain evidence="3 4">TMW 2.2558</strain>
    </source>
</reference>
<proteinExistence type="predicted"/>
<keyword evidence="4" id="KW-1185">Reference proteome</keyword>
<comment type="caution">
    <text evidence="3">The sequence shown here is derived from an EMBL/GenBank/DDBJ whole genome shotgun (WGS) entry which is preliminary data.</text>
</comment>
<evidence type="ECO:0000313" key="4">
    <source>
        <dbReference type="Proteomes" id="UP001165648"/>
    </source>
</evidence>
<dbReference type="SUPFAM" id="SSF103515">
    <property type="entry name" value="Autotransporter"/>
    <property type="match status" value="1"/>
</dbReference>
<dbReference type="SMART" id="SM00869">
    <property type="entry name" value="Autotransporter"/>
    <property type="match status" value="1"/>
</dbReference>
<dbReference type="Proteomes" id="UP001165648">
    <property type="component" value="Unassembled WGS sequence"/>
</dbReference>
<protein>
    <submittedName>
        <fullName evidence="3">Autotransporter domain-containing protein</fullName>
    </submittedName>
</protein>
<dbReference type="InterPro" id="IPR036709">
    <property type="entry name" value="Autotransporte_beta_dom_sf"/>
</dbReference>
<gene>
    <name evidence="3" type="ORF">NQF64_00435</name>
</gene>
<dbReference type="Pfam" id="PF03797">
    <property type="entry name" value="Autotransporter"/>
    <property type="match status" value="1"/>
</dbReference>
<keyword evidence="1" id="KW-0732">Signal</keyword>
<evidence type="ECO:0000259" key="2">
    <source>
        <dbReference type="PROSITE" id="PS51208"/>
    </source>
</evidence>
<name>A0ABT3W4L2_9PROT</name>
<dbReference type="EMBL" id="JANIDW010000001">
    <property type="protein sequence ID" value="MCX5613718.1"/>
    <property type="molecule type" value="Genomic_DNA"/>
</dbReference>
<dbReference type="InterPro" id="IPR013425">
    <property type="entry name" value="Autotrns_rpt"/>
</dbReference>
<dbReference type="SUPFAM" id="SSF51126">
    <property type="entry name" value="Pectin lyase-like"/>
    <property type="match status" value="3"/>
</dbReference>
<dbReference type="Gene3D" id="2.40.128.130">
    <property type="entry name" value="Autotransporter beta-domain"/>
    <property type="match status" value="1"/>
</dbReference>
<dbReference type="PROSITE" id="PS51208">
    <property type="entry name" value="AUTOTRANSPORTER"/>
    <property type="match status" value="1"/>
</dbReference>
<organism evidence="3 4">
    <name type="scientific">Bombella saccharophila</name>
    <dbReference type="NCBI Taxonomy" id="2967338"/>
    <lineage>
        <taxon>Bacteria</taxon>
        <taxon>Pseudomonadati</taxon>
        <taxon>Pseudomonadota</taxon>
        <taxon>Alphaproteobacteria</taxon>
        <taxon>Acetobacterales</taxon>
        <taxon>Acetobacteraceae</taxon>
        <taxon>Bombella</taxon>
    </lineage>
</organism>
<dbReference type="NCBIfam" id="TIGR02601">
    <property type="entry name" value="autotrns_rpt"/>
    <property type="match status" value="3"/>
</dbReference>
<dbReference type="NCBIfam" id="TIGR01414">
    <property type="entry name" value="autotrans_barl"/>
    <property type="match status" value="1"/>
</dbReference>
<accession>A0ABT3W4L2</accession>